<sequence>MNEQVHSFIAPGWVLGRDRGRQCRRCRRILRAGGSPGAQQAALADSISVPIGPTLTAPANRPPVRSGASVIKLEEDNLV</sequence>
<comment type="caution">
    <text evidence="1">The sequence shown here is derived from an EMBL/GenBank/DDBJ whole genome shotgun (WGS) entry which is preliminary data.</text>
</comment>
<evidence type="ECO:0000313" key="2">
    <source>
        <dbReference type="Proteomes" id="UP000324222"/>
    </source>
</evidence>
<evidence type="ECO:0000313" key="1">
    <source>
        <dbReference type="EMBL" id="MPC82699.1"/>
    </source>
</evidence>
<accession>A0A5B7IL92</accession>
<dbReference type="AlphaFoldDB" id="A0A5B7IL92"/>
<dbReference type="EMBL" id="VSRR010060494">
    <property type="protein sequence ID" value="MPC82699.1"/>
    <property type="molecule type" value="Genomic_DNA"/>
</dbReference>
<protein>
    <submittedName>
        <fullName evidence="1">Uncharacterized protein</fullName>
    </submittedName>
</protein>
<proteinExistence type="predicted"/>
<dbReference type="Proteomes" id="UP000324222">
    <property type="component" value="Unassembled WGS sequence"/>
</dbReference>
<name>A0A5B7IL92_PORTR</name>
<organism evidence="1 2">
    <name type="scientific">Portunus trituberculatus</name>
    <name type="common">Swimming crab</name>
    <name type="synonym">Neptunus trituberculatus</name>
    <dbReference type="NCBI Taxonomy" id="210409"/>
    <lineage>
        <taxon>Eukaryota</taxon>
        <taxon>Metazoa</taxon>
        <taxon>Ecdysozoa</taxon>
        <taxon>Arthropoda</taxon>
        <taxon>Crustacea</taxon>
        <taxon>Multicrustacea</taxon>
        <taxon>Malacostraca</taxon>
        <taxon>Eumalacostraca</taxon>
        <taxon>Eucarida</taxon>
        <taxon>Decapoda</taxon>
        <taxon>Pleocyemata</taxon>
        <taxon>Brachyura</taxon>
        <taxon>Eubrachyura</taxon>
        <taxon>Portunoidea</taxon>
        <taxon>Portunidae</taxon>
        <taxon>Portuninae</taxon>
        <taxon>Portunus</taxon>
    </lineage>
</organism>
<gene>
    <name evidence="1" type="ORF">E2C01_077380</name>
</gene>
<reference evidence="1 2" key="1">
    <citation type="submission" date="2019-05" db="EMBL/GenBank/DDBJ databases">
        <title>Another draft genome of Portunus trituberculatus and its Hox gene families provides insights of decapod evolution.</title>
        <authorList>
            <person name="Jeong J.-H."/>
            <person name="Song I."/>
            <person name="Kim S."/>
            <person name="Choi T."/>
            <person name="Kim D."/>
            <person name="Ryu S."/>
            <person name="Kim W."/>
        </authorList>
    </citation>
    <scope>NUCLEOTIDE SEQUENCE [LARGE SCALE GENOMIC DNA]</scope>
    <source>
        <tissue evidence="1">Muscle</tissue>
    </source>
</reference>
<keyword evidence="2" id="KW-1185">Reference proteome</keyword>